<dbReference type="EMBL" id="JABEYC010000098">
    <property type="protein sequence ID" value="KAF4982760.1"/>
    <property type="molecule type" value="Genomic_DNA"/>
</dbReference>
<keyword evidence="3" id="KW-1185">Reference proteome</keyword>
<feature type="signal peptide" evidence="1">
    <location>
        <begin position="1"/>
        <end position="17"/>
    </location>
</feature>
<name>A0A8H4USQ3_9HYPO</name>
<reference evidence="2" key="1">
    <citation type="journal article" date="2020" name="BMC Genomics">
        <title>Correction to: Identification and distribution of gene clusters required for synthesis of sphingolipid metabolism inhibitors in diverse species of the filamentous fungus Fusarium.</title>
        <authorList>
            <person name="Kim H.S."/>
            <person name="Lohmar J.M."/>
            <person name="Busman M."/>
            <person name="Brown D.W."/>
            <person name="Naumann T.A."/>
            <person name="Divon H.H."/>
            <person name="Lysoe E."/>
            <person name="Uhlig S."/>
            <person name="Proctor R.H."/>
        </authorList>
    </citation>
    <scope>NUCLEOTIDE SEQUENCE</scope>
    <source>
        <strain evidence="2">NRRL 22465</strain>
    </source>
</reference>
<dbReference type="OrthoDB" id="2281372at2759"/>
<reference evidence="2" key="2">
    <citation type="submission" date="2020-05" db="EMBL/GenBank/DDBJ databases">
        <authorList>
            <person name="Kim H.-S."/>
            <person name="Proctor R.H."/>
            <person name="Brown D.W."/>
        </authorList>
    </citation>
    <scope>NUCLEOTIDE SEQUENCE</scope>
    <source>
        <strain evidence="2">NRRL 22465</strain>
    </source>
</reference>
<dbReference type="AlphaFoldDB" id="A0A8H4USQ3"/>
<keyword evidence="1" id="KW-0732">Signal</keyword>
<sequence length="94" mass="9937">MKFISIVALVLPAMAAAQSSAPPNFNCQTQAGSYAEYCGRCAHKCGVDADTQSQKDCFRKVFTKVNGAQAGCQARGAKNCQERAINYVCGPAKA</sequence>
<proteinExistence type="predicted"/>
<protein>
    <submittedName>
        <fullName evidence="2">Uncharacterized protein</fullName>
    </submittedName>
</protein>
<gene>
    <name evidence="2" type="ORF">FZEAL_1661</name>
</gene>
<feature type="chain" id="PRO_5034349513" evidence="1">
    <location>
        <begin position="18"/>
        <end position="94"/>
    </location>
</feature>
<comment type="caution">
    <text evidence="2">The sequence shown here is derived from an EMBL/GenBank/DDBJ whole genome shotgun (WGS) entry which is preliminary data.</text>
</comment>
<evidence type="ECO:0000313" key="2">
    <source>
        <dbReference type="EMBL" id="KAF4982760.1"/>
    </source>
</evidence>
<organism evidence="2 3">
    <name type="scientific">Fusarium zealandicum</name>
    <dbReference type="NCBI Taxonomy" id="1053134"/>
    <lineage>
        <taxon>Eukaryota</taxon>
        <taxon>Fungi</taxon>
        <taxon>Dikarya</taxon>
        <taxon>Ascomycota</taxon>
        <taxon>Pezizomycotina</taxon>
        <taxon>Sordariomycetes</taxon>
        <taxon>Hypocreomycetidae</taxon>
        <taxon>Hypocreales</taxon>
        <taxon>Nectriaceae</taxon>
        <taxon>Fusarium</taxon>
        <taxon>Fusarium staphyleae species complex</taxon>
    </lineage>
</organism>
<accession>A0A8H4USQ3</accession>
<evidence type="ECO:0000256" key="1">
    <source>
        <dbReference type="SAM" id="SignalP"/>
    </source>
</evidence>
<dbReference type="Proteomes" id="UP000635477">
    <property type="component" value="Unassembled WGS sequence"/>
</dbReference>
<evidence type="ECO:0000313" key="3">
    <source>
        <dbReference type="Proteomes" id="UP000635477"/>
    </source>
</evidence>